<dbReference type="InterPro" id="IPR009671">
    <property type="entry name" value="RraB_dom"/>
</dbReference>
<dbReference type="EMBL" id="FTLW01000013">
    <property type="protein sequence ID" value="SIR16023.1"/>
    <property type="molecule type" value="Genomic_DNA"/>
</dbReference>
<evidence type="ECO:0000313" key="3">
    <source>
        <dbReference type="Proteomes" id="UP000241788"/>
    </source>
</evidence>
<organism evidence="2 3">
    <name type="scientific">Solilutibacter tolerans</name>
    <dbReference type="NCBI Taxonomy" id="1604334"/>
    <lineage>
        <taxon>Bacteria</taxon>
        <taxon>Pseudomonadati</taxon>
        <taxon>Pseudomonadota</taxon>
        <taxon>Gammaproteobacteria</taxon>
        <taxon>Lysobacterales</taxon>
        <taxon>Lysobacteraceae</taxon>
        <taxon>Solilutibacter</taxon>
    </lineage>
</organism>
<dbReference type="RefSeq" id="WP_076588707.1">
    <property type="nucleotide sequence ID" value="NZ_FTLW01000013.1"/>
</dbReference>
<gene>
    <name evidence="2" type="ORF">SAMN05421546_0021</name>
</gene>
<dbReference type="Pfam" id="PF06877">
    <property type="entry name" value="RraB"/>
    <property type="match status" value="1"/>
</dbReference>
<evidence type="ECO:0000313" key="2">
    <source>
        <dbReference type="EMBL" id="SIR16023.1"/>
    </source>
</evidence>
<feature type="domain" description="Regulator of ribonuclease activity B" evidence="1">
    <location>
        <begin position="14"/>
        <end position="108"/>
    </location>
</feature>
<dbReference type="AlphaFoldDB" id="A0A1N6YN36"/>
<reference evidence="3" key="1">
    <citation type="submission" date="2017-01" db="EMBL/GenBank/DDBJ databases">
        <authorList>
            <person name="Varghese N."/>
            <person name="Submissions S."/>
        </authorList>
    </citation>
    <scope>NUCLEOTIDE SEQUENCE [LARGE SCALE GENOMIC DNA]</scope>
    <source>
        <strain evidence="3">UM1</strain>
    </source>
</reference>
<dbReference type="OrthoDB" id="5739863at2"/>
<sequence>MTVADKLMEIAARDTDLLLSLDEKGDQFYVPRDVEFFFWAADKQKADSLAGFVNDNRYGKATSNETDGQHSVLVVVNMPIQQNEVLSVSAFMACLGELYGLDYDGWGCVIQSQPHT</sequence>
<name>A0A1N6YN36_9GAMM</name>
<dbReference type="Proteomes" id="UP000241788">
    <property type="component" value="Unassembled WGS sequence"/>
</dbReference>
<dbReference type="SUPFAM" id="SSF89946">
    <property type="entry name" value="Hypothetical protein VC0424"/>
    <property type="match status" value="1"/>
</dbReference>
<proteinExistence type="predicted"/>
<protein>
    <submittedName>
        <fullName evidence="2">Regulator of ribonuclease activity B</fullName>
    </submittedName>
</protein>
<accession>A0A1N6YN36</accession>
<keyword evidence="3" id="KW-1185">Reference proteome</keyword>
<dbReference type="Gene3D" id="3.30.70.970">
    <property type="entry name" value="RraB-like"/>
    <property type="match status" value="1"/>
</dbReference>
<evidence type="ECO:0000259" key="1">
    <source>
        <dbReference type="Pfam" id="PF06877"/>
    </source>
</evidence>
<dbReference type="InterPro" id="IPR036701">
    <property type="entry name" value="RraB-like_sf"/>
</dbReference>